<dbReference type="NCBIfam" id="TIGR01513">
    <property type="entry name" value="NAPRTase_put"/>
    <property type="match status" value="1"/>
</dbReference>
<reference evidence="13 14" key="1">
    <citation type="journal article" date="2009" name="Int. J. Syst. Evol. Microbiol.">
        <title>Paenibacillus contaminans sp. nov., isolated from a contaminated laboratory plate.</title>
        <authorList>
            <person name="Chou J.H."/>
            <person name="Lee J.H."/>
            <person name="Lin M.C."/>
            <person name="Chang P.S."/>
            <person name="Arun A.B."/>
            <person name="Young C.C."/>
            <person name="Chen W.M."/>
        </authorList>
    </citation>
    <scope>NUCLEOTIDE SEQUENCE [LARGE SCALE GENOMIC DNA]</scope>
    <source>
        <strain evidence="13 14">CKOBP-6</strain>
    </source>
</reference>
<evidence type="ECO:0000256" key="7">
    <source>
        <dbReference type="ARBA" id="ARBA00022679"/>
    </source>
</evidence>
<dbReference type="InterPro" id="IPR041525">
    <property type="entry name" value="N/Namide_PRibTrfase"/>
</dbReference>
<dbReference type="PIRSF" id="PIRSF000484">
    <property type="entry name" value="NAPRT"/>
    <property type="match status" value="1"/>
</dbReference>
<dbReference type="SUPFAM" id="SSF51690">
    <property type="entry name" value="Nicotinate/Quinolinate PRTase C-terminal domain-like"/>
    <property type="match status" value="1"/>
</dbReference>
<keyword evidence="6 9" id="KW-0662">Pyridine nucleotide biosynthesis</keyword>
<name>A0A329MS26_9BACL</name>
<dbReference type="NCBIfam" id="NF006695">
    <property type="entry name" value="PRK09243.1-2"/>
    <property type="match status" value="1"/>
</dbReference>
<dbReference type="PANTHER" id="PTHR11098:SF1">
    <property type="entry name" value="NICOTINATE PHOSPHORIBOSYLTRANSFERASE"/>
    <property type="match status" value="1"/>
</dbReference>
<organism evidence="13 14">
    <name type="scientific">Paenibacillus contaminans</name>
    <dbReference type="NCBI Taxonomy" id="450362"/>
    <lineage>
        <taxon>Bacteria</taxon>
        <taxon>Bacillati</taxon>
        <taxon>Bacillota</taxon>
        <taxon>Bacilli</taxon>
        <taxon>Bacillales</taxon>
        <taxon>Paenibacillaceae</taxon>
        <taxon>Paenibacillus</taxon>
    </lineage>
</organism>
<dbReference type="GO" id="GO:0004516">
    <property type="term" value="F:nicotinate phosphoribosyltransferase activity"/>
    <property type="evidence" value="ECO:0007669"/>
    <property type="project" value="UniProtKB-UniRule"/>
</dbReference>
<evidence type="ECO:0000256" key="2">
    <source>
        <dbReference type="ARBA" id="ARBA00010897"/>
    </source>
</evidence>
<evidence type="ECO:0000313" key="13">
    <source>
        <dbReference type="EMBL" id="RAV22156.1"/>
    </source>
</evidence>
<accession>A0A329MS26</accession>
<dbReference type="AlphaFoldDB" id="A0A329MS26"/>
<evidence type="ECO:0000256" key="4">
    <source>
        <dbReference type="ARBA" id="ARBA00022553"/>
    </source>
</evidence>
<comment type="PTM">
    <text evidence="9">Transiently phosphorylated on a His residue during the reaction cycle. Phosphorylation strongly increases the affinity for substrates and increases the rate of nicotinate D-ribonucleotide production. Dephosphorylation regenerates the low-affinity form of the enzyme, leading to product release.</text>
</comment>
<evidence type="ECO:0000256" key="8">
    <source>
        <dbReference type="ARBA" id="ARBA00048668"/>
    </source>
</evidence>
<dbReference type="NCBIfam" id="NF009131">
    <property type="entry name" value="PRK12484.1"/>
    <property type="match status" value="1"/>
</dbReference>
<dbReference type="CDD" id="cd01570">
    <property type="entry name" value="NAPRTase_A"/>
    <property type="match status" value="1"/>
</dbReference>
<evidence type="ECO:0000256" key="3">
    <source>
        <dbReference type="ARBA" id="ARBA00013236"/>
    </source>
</evidence>
<keyword evidence="13" id="KW-0328">Glycosyltransferase</keyword>
<keyword evidence="7 9" id="KW-0808">Transferase</keyword>
<dbReference type="InterPro" id="IPR006405">
    <property type="entry name" value="Nic_PRibTrfase_pncB"/>
</dbReference>
<dbReference type="GO" id="GO:0005829">
    <property type="term" value="C:cytosol"/>
    <property type="evidence" value="ECO:0007669"/>
    <property type="project" value="TreeGrafter"/>
</dbReference>
<dbReference type="SUPFAM" id="SSF54675">
    <property type="entry name" value="Nicotinate/Quinolinate PRTase N-terminal domain-like"/>
    <property type="match status" value="1"/>
</dbReference>
<dbReference type="PANTHER" id="PTHR11098">
    <property type="entry name" value="NICOTINATE PHOSPHORIBOSYLTRANSFERASE"/>
    <property type="match status" value="1"/>
</dbReference>
<dbReference type="InterPro" id="IPR036068">
    <property type="entry name" value="Nicotinate_pribotase-like_C"/>
</dbReference>
<evidence type="ECO:0000256" key="5">
    <source>
        <dbReference type="ARBA" id="ARBA00022598"/>
    </source>
</evidence>
<dbReference type="Pfam" id="PF17767">
    <property type="entry name" value="NAPRTase_N"/>
    <property type="match status" value="1"/>
</dbReference>
<gene>
    <name evidence="13" type="ORF">DQG23_07395</name>
</gene>
<protein>
    <recommendedName>
        <fullName evidence="3 9">Nicotinate phosphoribosyltransferase</fullName>
        <ecNumber evidence="3 9">6.3.4.21</ecNumber>
    </recommendedName>
</protein>
<feature type="domain" description="Nicotinate/nicotinamide phosphoribosyltransferase" evidence="10">
    <location>
        <begin position="156"/>
        <end position="329"/>
    </location>
</feature>
<dbReference type="Gene3D" id="3.20.20.70">
    <property type="entry name" value="Aldolase class I"/>
    <property type="match status" value="1"/>
</dbReference>
<comment type="catalytic activity">
    <reaction evidence="8 9">
        <text>5-phospho-alpha-D-ribose 1-diphosphate + nicotinate + ATP + H2O = nicotinate beta-D-ribonucleotide + ADP + phosphate + diphosphate</text>
        <dbReference type="Rhea" id="RHEA:36163"/>
        <dbReference type="ChEBI" id="CHEBI:15377"/>
        <dbReference type="ChEBI" id="CHEBI:30616"/>
        <dbReference type="ChEBI" id="CHEBI:32544"/>
        <dbReference type="ChEBI" id="CHEBI:33019"/>
        <dbReference type="ChEBI" id="CHEBI:43474"/>
        <dbReference type="ChEBI" id="CHEBI:57502"/>
        <dbReference type="ChEBI" id="CHEBI:58017"/>
        <dbReference type="ChEBI" id="CHEBI:456216"/>
        <dbReference type="EC" id="6.3.4.21"/>
    </reaction>
</comment>
<dbReference type="NCBIfam" id="NF006694">
    <property type="entry name" value="PRK09243.1-1"/>
    <property type="match status" value="1"/>
</dbReference>
<dbReference type="InterPro" id="IPR013785">
    <property type="entry name" value="Aldolase_TIM"/>
</dbReference>
<comment type="caution">
    <text evidence="13">The sequence shown here is derived from an EMBL/GenBank/DDBJ whole genome shotgun (WGS) entry which is preliminary data.</text>
</comment>
<keyword evidence="14" id="KW-1185">Reference proteome</keyword>
<dbReference type="GO" id="GO:0034355">
    <property type="term" value="P:NAD+ biosynthetic process via the salvage pathway"/>
    <property type="evidence" value="ECO:0007669"/>
    <property type="project" value="TreeGrafter"/>
</dbReference>
<comment type="function">
    <text evidence="9">Catalyzes the first step in the biosynthesis of NAD from nicotinic acid, the ATP-dependent synthesis of beta-nicotinate D-ribonucleotide from nicotinate and 5-phospho-D-ribose 1-phosphate.</text>
</comment>
<proteinExistence type="inferred from homology"/>
<feature type="domain" description="Nicotinate phosphoribosyltransferase N-terminal" evidence="11">
    <location>
        <begin position="9"/>
        <end position="134"/>
    </location>
</feature>
<feature type="domain" description="Nicotinate phosphoribosyltransferase C-terminal" evidence="12">
    <location>
        <begin position="368"/>
        <end position="479"/>
    </location>
</feature>
<evidence type="ECO:0000259" key="10">
    <source>
        <dbReference type="Pfam" id="PF04095"/>
    </source>
</evidence>
<dbReference type="InterPro" id="IPR007229">
    <property type="entry name" value="Nic_PRibTrfase-Fam"/>
</dbReference>
<dbReference type="OrthoDB" id="9770610at2"/>
<dbReference type="Pfam" id="PF04095">
    <property type="entry name" value="NAPRTase"/>
    <property type="match status" value="1"/>
</dbReference>
<sequence length="492" mass="55143">MQTTTGMALHTDKYQINMMYAHWVNGTHNKKTVFEAFFRKLPFGNGYAVSAGLERIVHYIQALRFEEDDIAYLGEQEENYDPGFLEELRRFRFTGSLFAVREGTLVFPNEPLLRVEGRVFETQLIETALLNFMNYQTLIATKASRIKQIAGEDGLLEFGTRRAQEADAALWGARAAYVAGFDATSNMLAGKMFGIPTKGTHAHAWVQSFAEEEEAFERFAKALPGQVTLLVDTYDTLSSGVPNAIRIGKKLREQGKRLQGIRLDSGDLAYLSQQARIMLDAEGMEDVAIVASNDLDENTILNLKAQGAKIDTWGVGTQLITAADQPALGGVYKLVAREADGPQGDGAPRMEPTIKISGNPEKVTTPGRKDVYRIVDRKTGKAIADYICLTEGEKAPTGERLKLFHPVHSYLQKYVEGYDALPLLEAVFKDGEQVMELPALEEIRLFHKRQLALFWPQYLRKLNPEHYRVNLSETAWELKMSMIHAHTASETE</sequence>
<comment type="pathway">
    <text evidence="1 9">Cofactor biosynthesis; NAD(+) biosynthesis; nicotinate D-ribonucleotide from nicotinate: step 1/1.</text>
</comment>
<dbReference type="Pfam" id="PF17956">
    <property type="entry name" value="NAPRTase_C"/>
    <property type="match status" value="1"/>
</dbReference>
<evidence type="ECO:0000259" key="11">
    <source>
        <dbReference type="Pfam" id="PF17767"/>
    </source>
</evidence>
<keyword evidence="4" id="KW-0597">Phosphoprotein</keyword>
<comment type="similarity">
    <text evidence="2 9">Belongs to the NAPRTase family.</text>
</comment>
<keyword evidence="5 9" id="KW-0436">Ligase</keyword>
<evidence type="ECO:0000313" key="14">
    <source>
        <dbReference type="Proteomes" id="UP000250369"/>
    </source>
</evidence>
<dbReference type="EC" id="6.3.4.21" evidence="3 9"/>
<evidence type="ECO:0000256" key="1">
    <source>
        <dbReference type="ARBA" id="ARBA00004952"/>
    </source>
</evidence>
<dbReference type="FunFam" id="3.20.20.70:FF:000076">
    <property type="entry name" value="Nicotinate phosphoribosyltransferase"/>
    <property type="match status" value="1"/>
</dbReference>
<dbReference type="GO" id="GO:0047280">
    <property type="term" value="F:nicotinamide phosphoribosyltransferase activity"/>
    <property type="evidence" value="ECO:0007669"/>
    <property type="project" value="UniProtKB-ARBA"/>
</dbReference>
<dbReference type="EMBL" id="QMFB01000003">
    <property type="protein sequence ID" value="RAV22156.1"/>
    <property type="molecule type" value="Genomic_DNA"/>
</dbReference>
<dbReference type="Gene3D" id="3.20.140.10">
    <property type="entry name" value="nicotinate phosphoribosyltransferase"/>
    <property type="match status" value="1"/>
</dbReference>
<dbReference type="Proteomes" id="UP000250369">
    <property type="component" value="Unassembled WGS sequence"/>
</dbReference>
<dbReference type="InterPro" id="IPR040727">
    <property type="entry name" value="NAPRTase_N"/>
</dbReference>
<evidence type="ECO:0000259" key="12">
    <source>
        <dbReference type="Pfam" id="PF17956"/>
    </source>
</evidence>
<evidence type="ECO:0000256" key="9">
    <source>
        <dbReference type="RuleBase" id="RU365100"/>
    </source>
</evidence>
<evidence type="ECO:0000256" key="6">
    <source>
        <dbReference type="ARBA" id="ARBA00022642"/>
    </source>
</evidence>
<dbReference type="UniPathway" id="UPA00253">
    <property type="reaction ID" value="UER00457"/>
</dbReference>
<dbReference type="InterPro" id="IPR041619">
    <property type="entry name" value="NAPRTase_C"/>
</dbReference>